<evidence type="ECO:0000313" key="4">
    <source>
        <dbReference type="Proteomes" id="UP000276991"/>
    </source>
</evidence>
<sequence>MFNYLTVLLTFQFSLFGLSKASCKCPLCPTNACSVQNLCPPPVICQPKICPALPVCPIMLPRSCPVCIKPIIKPLQIPVVKPIYKVINKPIIVNKCCKTCDEQCTVRMKRNISNSTIVTVNSACNNKMLGKIIAETMTSNPITSQKLIMERVTKSLGQYNIFCSTGNLTYVAYTGDFCQVAKDGIVCYVFKNL</sequence>
<keyword evidence="1" id="KW-0732">Signal</keyword>
<protein>
    <recommendedName>
        <fullName evidence="2">Ground-like domain-containing protein</fullName>
    </recommendedName>
</protein>
<dbReference type="EMBL" id="UPTC01001072">
    <property type="protein sequence ID" value="VBB31004.1"/>
    <property type="molecule type" value="Genomic_DNA"/>
</dbReference>
<dbReference type="InterPro" id="IPR007284">
    <property type="entry name" value="Ground-like_dom"/>
</dbReference>
<feature type="signal peptide" evidence="1">
    <location>
        <begin position="1"/>
        <end position="21"/>
    </location>
</feature>
<feature type="domain" description="Ground-like" evidence="2">
    <location>
        <begin position="122"/>
        <end position="190"/>
    </location>
</feature>
<feature type="chain" id="PRO_5019809112" description="Ground-like domain-containing protein" evidence="1">
    <location>
        <begin position="22"/>
        <end position="193"/>
    </location>
</feature>
<evidence type="ECO:0000259" key="2">
    <source>
        <dbReference type="Pfam" id="PF04155"/>
    </source>
</evidence>
<dbReference type="STRING" id="6277.A0A498SM54"/>
<gene>
    <name evidence="3" type="ORF">NAV_LOCUS5795</name>
</gene>
<name>A0A498SM54_ACAVI</name>
<evidence type="ECO:0000256" key="1">
    <source>
        <dbReference type="SAM" id="SignalP"/>
    </source>
</evidence>
<dbReference type="AlphaFoldDB" id="A0A498SM54"/>
<dbReference type="Proteomes" id="UP000276991">
    <property type="component" value="Unassembled WGS sequence"/>
</dbReference>
<keyword evidence="4" id="KW-1185">Reference proteome</keyword>
<proteinExistence type="predicted"/>
<dbReference type="Pfam" id="PF04155">
    <property type="entry name" value="Ground-like"/>
    <property type="match status" value="1"/>
</dbReference>
<reference evidence="3 4" key="1">
    <citation type="submission" date="2018-08" db="EMBL/GenBank/DDBJ databases">
        <authorList>
            <person name="Laetsch R D."/>
            <person name="Stevens L."/>
            <person name="Kumar S."/>
            <person name="Blaxter L. M."/>
        </authorList>
    </citation>
    <scope>NUCLEOTIDE SEQUENCE [LARGE SCALE GENOMIC DNA]</scope>
</reference>
<evidence type="ECO:0000313" key="3">
    <source>
        <dbReference type="EMBL" id="VBB31004.1"/>
    </source>
</evidence>
<dbReference type="OrthoDB" id="5867918at2759"/>
<accession>A0A498SM54</accession>
<organism evidence="3 4">
    <name type="scientific">Acanthocheilonema viteae</name>
    <name type="common">Filarial nematode worm</name>
    <name type="synonym">Dipetalonema viteae</name>
    <dbReference type="NCBI Taxonomy" id="6277"/>
    <lineage>
        <taxon>Eukaryota</taxon>
        <taxon>Metazoa</taxon>
        <taxon>Ecdysozoa</taxon>
        <taxon>Nematoda</taxon>
        <taxon>Chromadorea</taxon>
        <taxon>Rhabditida</taxon>
        <taxon>Spirurina</taxon>
        <taxon>Spiruromorpha</taxon>
        <taxon>Filarioidea</taxon>
        <taxon>Onchocercidae</taxon>
        <taxon>Acanthocheilonema</taxon>
    </lineage>
</organism>